<evidence type="ECO:0000313" key="1">
    <source>
        <dbReference type="EMBL" id="SLM27934.1"/>
    </source>
</evidence>
<dbReference type="STRING" id="1246637.MTBBW1_1200009"/>
<dbReference type="EMBL" id="FWEV01000025">
    <property type="protein sequence ID" value="SLM27934.1"/>
    <property type="molecule type" value="Genomic_DNA"/>
</dbReference>
<dbReference type="Proteomes" id="UP000191931">
    <property type="component" value="Unassembled WGS sequence"/>
</dbReference>
<sequence length="91" mass="10557">MQITGDCAHKSRHLQKIDICAHKSRHLQKIDICSHKSRHLQKIAIIAVFIVPQESKAPGQNHQLFYTRIKSAPKVRFFKSYSITYISKIED</sequence>
<protein>
    <submittedName>
        <fullName evidence="1">Uncharacterized protein</fullName>
    </submittedName>
</protein>
<name>A0A1W1H669_9BACT</name>
<organism evidence="1 2">
    <name type="scientific">Desulfamplus magnetovallimortis</name>
    <dbReference type="NCBI Taxonomy" id="1246637"/>
    <lineage>
        <taxon>Bacteria</taxon>
        <taxon>Pseudomonadati</taxon>
        <taxon>Thermodesulfobacteriota</taxon>
        <taxon>Desulfobacteria</taxon>
        <taxon>Desulfobacterales</taxon>
        <taxon>Desulfobacteraceae</taxon>
        <taxon>Desulfamplus</taxon>
    </lineage>
</organism>
<reference evidence="1 2" key="1">
    <citation type="submission" date="2017-03" db="EMBL/GenBank/DDBJ databases">
        <authorList>
            <person name="Afonso C.L."/>
            <person name="Miller P.J."/>
            <person name="Scott M.A."/>
            <person name="Spackman E."/>
            <person name="Goraichik I."/>
            <person name="Dimitrov K.M."/>
            <person name="Suarez D.L."/>
            <person name="Swayne D.E."/>
        </authorList>
    </citation>
    <scope>NUCLEOTIDE SEQUENCE [LARGE SCALE GENOMIC DNA]</scope>
    <source>
        <strain evidence="1">PRJEB14757</strain>
    </source>
</reference>
<evidence type="ECO:0000313" key="2">
    <source>
        <dbReference type="Proteomes" id="UP000191931"/>
    </source>
</evidence>
<gene>
    <name evidence="1" type="ORF">MTBBW1_1200009</name>
</gene>
<dbReference type="AlphaFoldDB" id="A0A1W1H669"/>
<keyword evidence="2" id="KW-1185">Reference proteome</keyword>
<proteinExistence type="predicted"/>
<accession>A0A1W1H669</accession>